<comment type="caution">
    <text evidence="3">The sequence shown here is derived from an EMBL/GenBank/DDBJ whole genome shotgun (WGS) entry which is preliminary data.</text>
</comment>
<name>A0ABQ7GMN8_DUNSA</name>
<reference evidence="3" key="1">
    <citation type="submission" date="2017-08" db="EMBL/GenBank/DDBJ databases">
        <authorList>
            <person name="Polle J.E."/>
            <person name="Barry K."/>
            <person name="Cushman J."/>
            <person name="Schmutz J."/>
            <person name="Tran D."/>
            <person name="Hathwaick L.T."/>
            <person name="Yim W.C."/>
            <person name="Jenkins J."/>
            <person name="Mckie-Krisberg Z.M."/>
            <person name="Prochnik S."/>
            <person name="Lindquist E."/>
            <person name="Dockter R.B."/>
            <person name="Adam C."/>
            <person name="Molina H."/>
            <person name="Bunkerborg J."/>
            <person name="Jin E."/>
            <person name="Buchheim M."/>
            <person name="Magnuson J."/>
        </authorList>
    </citation>
    <scope>NUCLEOTIDE SEQUENCE</scope>
    <source>
        <strain evidence="3">CCAP 19/18</strain>
    </source>
</reference>
<keyword evidence="4" id="KW-1185">Reference proteome</keyword>
<feature type="signal peptide" evidence="1">
    <location>
        <begin position="1"/>
        <end position="22"/>
    </location>
</feature>
<evidence type="ECO:0000313" key="4">
    <source>
        <dbReference type="Proteomes" id="UP000815325"/>
    </source>
</evidence>
<keyword evidence="1" id="KW-0732">Signal</keyword>
<dbReference type="InterPro" id="IPR009009">
    <property type="entry name" value="RlpA-like_DPBB"/>
</dbReference>
<dbReference type="PROSITE" id="PS50842">
    <property type="entry name" value="EXPANSIN_EG45"/>
    <property type="match status" value="1"/>
</dbReference>
<feature type="domain" description="Expansin-like EG45" evidence="2">
    <location>
        <begin position="69"/>
        <end position="147"/>
    </location>
</feature>
<proteinExistence type="predicted"/>
<dbReference type="Pfam" id="PF03330">
    <property type="entry name" value="DPBB_1"/>
    <property type="match status" value="1"/>
</dbReference>
<dbReference type="EMBL" id="MU069685">
    <property type="protein sequence ID" value="KAF5835864.1"/>
    <property type="molecule type" value="Genomic_DNA"/>
</dbReference>
<protein>
    <submittedName>
        <fullName evidence="3">RlpA-like double-psi beta-barrel-protein domain-containing protein-containing protein</fullName>
    </submittedName>
</protein>
<dbReference type="InterPro" id="IPR036908">
    <property type="entry name" value="RlpA-like_sf"/>
</dbReference>
<organism evidence="3 4">
    <name type="scientific">Dunaliella salina</name>
    <name type="common">Green alga</name>
    <name type="synonym">Protococcus salinus</name>
    <dbReference type="NCBI Taxonomy" id="3046"/>
    <lineage>
        <taxon>Eukaryota</taxon>
        <taxon>Viridiplantae</taxon>
        <taxon>Chlorophyta</taxon>
        <taxon>core chlorophytes</taxon>
        <taxon>Chlorophyceae</taxon>
        <taxon>CS clade</taxon>
        <taxon>Chlamydomonadales</taxon>
        <taxon>Dunaliellaceae</taxon>
        <taxon>Dunaliella</taxon>
    </lineage>
</organism>
<dbReference type="SUPFAM" id="SSF50685">
    <property type="entry name" value="Barwin-like endoglucanases"/>
    <property type="match status" value="1"/>
</dbReference>
<evidence type="ECO:0000259" key="2">
    <source>
        <dbReference type="PROSITE" id="PS50842"/>
    </source>
</evidence>
<dbReference type="Gene3D" id="2.40.40.10">
    <property type="entry name" value="RlpA-like domain"/>
    <property type="match status" value="1"/>
</dbReference>
<accession>A0ABQ7GMN8</accession>
<feature type="chain" id="PRO_5046300009" evidence="1">
    <location>
        <begin position="23"/>
        <end position="188"/>
    </location>
</feature>
<evidence type="ECO:0000256" key="1">
    <source>
        <dbReference type="SAM" id="SignalP"/>
    </source>
</evidence>
<dbReference type="InterPro" id="IPR007112">
    <property type="entry name" value="Expansin/allergen_DPBB_dom"/>
</dbReference>
<dbReference type="PANTHER" id="PTHR31867">
    <property type="entry name" value="EXPANSIN-A15"/>
    <property type="match status" value="1"/>
</dbReference>
<dbReference type="Proteomes" id="UP000815325">
    <property type="component" value="Unassembled WGS sequence"/>
</dbReference>
<sequence length="188" mass="20806">MLRSLLAAAGCCLLLLRIPALAWQTGRATWFDVHENDLTTANCHLGWSEVSTGRFIAALADVNPLFDGSCGMCIEIRCQNANFRDGYGKSLDRSDACRNSRSIITTVADACPCEYPNNAYSNRRWCCGDDSSRPHIDITREAFNELANLRVGFEQAHCVYTMRVKEGLNKIDSLNDNHSGAVANARIE</sequence>
<gene>
    <name evidence="3" type="ORF">DUNSADRAFT_6797</name>
</gene>
<dbReference type="InterPro" id="IPR002963">
    <property type="entry name" value="Expansin"/>
</dbReference>
<dbReference type="CDD" id="cd22271">
    <property type="entry name" value="DPBB_EXP_N-like"/>
    <property type="match status" value="1"/>
</dbReference>
<evidence type="ECO:0000313" key="3">
    <source>
        <dbReference type="EMBL" id="KAF5835864.1"/>
    </source>
</evidence>